<reference evidence="3" key="2">
    <citation type="journal article" date="2018" name="BMC Genomics">
        <title>A manually annotated Actinidia chinensis var. chinensis (kiwifruit) genome highlights the challenges associated with draft genomes and gene prediction in plants.</title>
        <authorList>
            <person name="Pilkington S.M."/>
            <person name="Crowhurst R."/>
            <person name="Hilario E."/>
            <person name="Nardozza S."/>
            <person name="Fraser L."/>
            <person name="Peng Y."/>
            <person name="Gunaseelan K."/>
            <person name="Simpson R."/>
            <person name="Tahir J."/>
            <person name="Deroles S.C."/>
            <person name="Templeton K."/>
            <person name="Luo Z."/>
            <person name="Davy M."/>
            <person name="Cheng C."/>
            <person name="McNeilage M."/>
            <person name="Scaglione D."/>
            <person name="Liu Y."/>
            <person name="Zhang Q."/>
            <person name="Datson P."/>
            <person name="De Silva N."/>
            <person name="Gardiner S.E."/>
            <person name="Bassett H."/>
            <person name="Chagne D."/>
            <person name="McCallum J."/>
            <person name="Dzierzon H."/>
            <person name="Deng C."/>
            <person name="Wang Y.Y."/>
            <person name="Barron L."/>
            <person name="Manako K."/>
            <person name="Bowen J."/>
            <person name="Foster T.M."/>
            <person name="Erridge Z.A."/>
            <person name="Tiffin H."/>
            <person name="Waite C.N."/>
            <person name="Davies K.M."/>
            <person name="Grierson E.P."/>
            <person name="Laing W.A."/>
            <person name="Kirk R."/>
            <person name="Chen X."/>
            <person name="Wood M."/>
            <person name="Montefiori M."/>
            <person name="Brummell D.A."/>
            <person name="Schwinn K.E."/>
            <person name="Catanach A."/>
            <person name="Fullerton C."/>
            <person name="Li D."/>
            <person name="Meiyalaghan S."/>
            <person name="Nieuwenhuizen N."/>
            <person name="Read N."/>
            <person name="Prakash R."/>
            <person name="Hunter D."/>
            <person name="Zhang H."/>
            <person name="McKenzie M."/>
            <person name="Knabel M."/>
            <person name="Harris A."/>
            <person name="Allan A.C."/>
            <person name="Gleave A."/>
            <person name="Chen A."/>
            <person name="Janssen B.J."/>
            <person name="Plunkett B."/>
            <person name="Ampomah-Dwamena C."/>
            <person name="Voogd C."/>
            <person name="Leif D."/>
            <person name="Lafferty D."/>
            <person name="Souleyre E.J.F."/>
            <person name="Varkonyi-Gasic E."/>
            <person name="Gambi F."/>
            <person name="Hanley J."/>
            <person name="Yao J.L."/>
            <person name="Cheung J."/>
            <person name="David K.M."/>
            <person name="Warren B."/>
            <person name="Marsh K."/>
            <person name="Snowden K.C."/>
            <person name="Lin-Wang K."/>
            <person name="Brian L."/>
            <person name="Martinez-Sanchez M."/>
            <person name="Wang M."/>
            <person name="Ileperuma N."/>
            <person name="Macnee N."/>
            <person name="Campin R."/>
            <person name="McAtee P."/>
            <person name="Drummond R.S.M."/>
            <person name="Espley R.V."/>
            <person name="Ireland H.S."/>
            <person name="Wu R."/>
            <person name="Atkinson R.G."/>
            <person name="Karunairetnam S."/>
            <person name="Bulley S."/>
            <person name="Chunkath S."/>
            <person name="Hanley Z."/>
            <person name="Storey R."/>
            <person name="Thrimawithana A.H."/>
            <person name="Thomson S."/>
            <person name="David C."/>
            <person name="Testolin R."/>
            <person name="Huang H."/>
            <person name="Hellens R.P."/>
            <person name="Schaffer R.J."/>
        </authorList>
    </citation>
    <scope>NUCLEOTIDE SEQUENCE [LARGE SCALE GENOMIC DNA]</scope>
    <source>
        <strain evidence="3">cv. Red5</strain>
    </source>
</reference>
<evidence type="ECO:0000313" key="3">
    <source>
        <dbReference type="Proteomes" id="UP000241394"/>
    </source>
</evidence>
<evidence type="ECO:0000259" key="1">
    <source>
        <dbReference type="Pfam" id="PF08553"/>
    </source>
</evidence>
<protein>
    <recommendedName>
        <fullName evidence="1">Vacuolar import/degradation Vid27 C-terminal domain-containing protein</fullName>
    </recommendedName>
</protein>
<sequence length="124" mass="14172">MGFMGSCLCEFGQWELWKQGEYDSFDHPKRAILMRAETNMLLTNPMTNGKPHATGLHQLDIETGKIVSEWRFGNDGTDVTMRDITNDTKGAQMDPSGLTFFGLDDNRLCRWVMRDKEWDGSESC</sequence>
<dbReference type="PANTHER" id="PTHR31913">
    <property type="entry name" value="VACUOLAR IMPORT AND DEGRADATION PROTEIN 27"/>
    <property type="match status" value="1"/>
</dbReference>
<dbReference type="PANTHER" id="PTHR31913:SF0">
    <property type="entry name" value="VACUOLAR IMPORT AND DEGRADATION PROTEIN 27"/>
    <property type="match status" value="1"/>
</dbReference>
<dbReference type="OrthoDB" id="1700803at2759"/>
<proteinExistence type="predicted"/>
<name>A0A2R6R3D2_ACTCC</name>
<gene>
    <name evidence="2" type="ORF">CEY00_Acc11792</name>
</gene>
<dbReference type="STRING" id="1590841.A0A2R6R3D2"/>
<dbReference type="EMBL" id="NKQK01000010">
    <property type="protein sequence ID" value="PSS19754.1"/>
    <property type="molecule type" value="Genomic_DNA"/>
</dbReference>
<dbReference type="Pfam" id="PF08553">
    <property type="entry name" value="VID27"/>
    <property type="match status" value="1"/>
</dbReference>
<dbReference type="InterPro" id="IPR013863">
    <property type="entry name" value="VID27_C"/>
</dbReference>
<dbReference type="GO" id="GO:0005737">
    <property type="term" value="C:cytoplasm"/>
    <property type="evidence" value="ECO:0007669"/>
    <property type="project" value="TreeGrafter"/>
</dbReference>
<dbReference type="InterPro" id="IPR040458">
    <property type="entry name" value="Vid27"/>
</dbReference>
<keyword evidence="3" id="KW-1185">Reference proteome</keyword>
<dbReference type="GO" id="GO:0005634">
    <property type="term" value="C:nucleus"/>
    <property type="evidence" value="ECO:0007669"/>
    <property type="project" value="TreeGrafter"/>
</dbReference>
<accession>A0A2R6R3D2</accession>
<dbReference type="AlphaFoldDB" id="A0A2R6R3D2"/>
<dbReference type="InParanoid" id="A0A2R6R3D2"/>
<organism evidence="2 3">
    <name type="scientific">Actinidia chinensis var. chinensis</name>
    <name type="common">Chinese soft-hair kiwi</name>
    <dbReference type="NCBI Taxonomy" id="1590841"/>
    <lineage>
        <taxon>Eukaryota</taxon>
        <taxon>Viridiplantae</taxon>
        <taxon>Streptophyta</taxon>
        <taxon>Embryophyta</taxon>
        <taxon>Tracheophyta</taxon>
        <taxon>Spermatophyta</taxon>
        <taxon>Magnoliopsida</taxon>
        <taxon>eudicotyledons</taxon>
        <taxon>Gunneridae</taxon>
        <taxon>Pentapetalae</taxon>
        <taxon>asterids</taxon>
        <taxon>Ericales</taxon>
        <taxon>Actinidiaceae</taxon>
        <taxon>Actinidia</taxon>
    </lineage>
</organism>
<dbReference type="Gramene" id="PSS19754">
    <property type="protein sequence ID" value="PSS19754"/>
    <property type="gene ID" value="CEY00_Acc11792"/>
</dbReference>
<feature type="domain" description="Vacuolar import/degradation Vid27 C-terminal" evidence="1">
    <location>
        <begin position="27"/>
        <end position="110"/>
    </location>
</feature>
<reference evidence="2 3" key="1">
    <citation type="submission" date="2017-07" db="EMBL/GenBank/DDBJ databases">
        <title>An improved, manually edited Actinidia chinensis var. chinensis (kiwifruit) genome highlights the challenges associated with draft genomes and gene prediction in plants.</title>
        <authorList>
            <person name="Pilkington S."/>
            <person name="Crowhurst R."/>
            <person name="Hilario E."/>
            <person name="Nardozza S."/>
            <person name="Fraser L."/>
            <person name="Peng Y."/>
            <person name="Gunaseelan K."/>
            <person name="Simpson R."/>
            <person name="Tahir J."/>
            <person name="Deroles S."/>
            <person name="Templeton K."/>
            <person name="Luo Z."/>
            <person name="Davy M."/>
            <person name="Cheng C."/>
            <person name="Mcneilage M."/>
            <person name="Scaglione D."/>
            <person name="Liu Y."/>
            <person name="Zhang Q."/>
            <person name="Datson P."/>
            <person name="De Silva N."/>
            <person name="Gardiner S."/>
            <person name="Bassett H."/>
            <person name="Chagne D."/>
            <person name="Mccallum J."/>
            <person name="Dzierzon H."/>
            <person name="Deng C."/>
            <person name="Wang Y.-Y."/>
            <person name="Barron N."/>
            <person name="Manako K."/>
            <person name="Bowen J."/>
            <person name="Foster T."/>
            <person name="Erridge Z."/>
            <person name="Tiffin H."/>
            <person name="Waite C."/>
            <person name="Davies K."/>
            <person name="Grierson E."/>
            <person name="Laing W."/>
            <person name="Kirk R."/>
            <person name="Chen X."/>
            <person name="Wood M."/>
            <person name="Montefiori M."/>
            <person name="Brummell D."/>
            <person name="Schwinn K."/>
            <person name="Catanach A."/>
            <person name="Fullerton C."/>
            <person name="Li D."/>
            <person name="Meiyalaghan S."/>
            <person name="Nieuwenhuizen N."/>
            <person name="Read N."/>
            <person name="Prakash R."/>
            <person name="Hunter D."/>
            <person name="Zhang H."/>
            <person name="Mckenzie M."/>
            <person name="Knabel M."/>
            <person name="Harris A."/>
            <person name="Allan A."/>
            <person name="Chen A."/>
            <person name="Janssen B."/>
            <person name="Plunkett B."/>
            <person name="Dwamena C."/>
            <person name="Voogd C."/>
            <person name="Leif D."/>
            <person name="Lafferty D."/>
            <person name="Souleyre E."/>
            <person name="Varkonyi-Gasic E."/>
            <person name="Gambi F."/>
            <person name="Hanley J."/>
            <person name="Yao J.-L."/>
            <person name="Cheung J."/>
            <person name="David K."/>
            <person name="Warren B."/>
            <person name="Marsh K."/>
            <person name="Snowden K."/>
            <person name="Lin-Wang K."/>
            <person name="Brian L."/>
            <person name="Martinez-Sanchez M."/>
            <person name="Wang M."/>
            <person name="Ileperuma N."/>
            <person name="Macnee N."/>
            <person name="Campin R."/>
            <person name="Mcatee P."/>
            <person name="Drummond R."/>
            <person name="Espley R."/>
            <person name="Ireland H."/>
            <person name="Wu R."/>
            <person name="Atkinson R."/>
            <person name="Karunairetnam S."/>
            <person name="Bulley S."/>
            <person name="Chunkath S."/>
            <person name="Hanley Z."/>
            <person name="Storey R."/>
            <person name="Thrimawithana A."/>
            <person name="Thomson S."/>
            <person name="David C."/>
            <person name="Testolin R."/>
        </authorList>
    </citation>
    <scope>NUCLEOTIDE SEQUENCE [LARGE SCALE GENOMIC DNA]</scope>
    <source>
        <strain evidence="3">cv. Red5</strain>
        <tissue evidence="2">Young leaf</tissue>
    </source>
</reference>
<dbReference type="Proteomes" id="UP000241394">
    <property type="component" value="Chromosome LG10"/>
</dbReference>
<comment type="caution">
    <text evidence="2">The sequence shown here is derived from an EMBL/GenBank/DDBJ whole genome shotgun (WGS) entry which is preliminary data.</text>
</comment>
<evidence type="ECO:0000313" key="2">
    <source>
        <dbReference type="EMBL" id="PSS19754.1"/>
    </source>
</evidence>